<dbReference type="EMBL" id="CDSC02000096">
    <property type="protein sequence ID" value="SEH67902.1"/>
    <property type="molecule type" value="Genomic_DNA"/>
</dbReference>
<comment type="similarity">
    <text evidence="2">Belongs to the outer membrane factor (OMF) (TC 1.B.17) family.</text>
</comment>
<dbReference type="OrthoDB" id="5296315at2"/>
<comment type="subcellular location">
    <subcellularLocation>
        <location evidence="1">Cell outer membrane</location>
    </subcellularLocation>
</comment>
<dbReference type="InterPro" id="IPR003423">
    <property type="entry name" value="OMP_efflux"/>
</dbReference>
<dbReference type="AlphaFoldDB" id="A0A1H6K3S4"/>
<evidence type="ECO:0000256" key="7">
    <source>
        <dbReference type="ARBA" id="ARBA00023237"/>
    </source>
</evidence>
<sequence length="419" mass="47421">MFFRYLLVFLLSSFCLSVNAKDDNYSLNGLIYKAFNYHPSIKSSTSLLSSAEKSLESAKWQYFPTPNISISQVKASTADLSYLGDDKVIRLGLNQILWAGGRIDAGMEKAQAQLSIRKSISRVVKRNLAFNVIRFYSAWYGSHLKREAFSESKQEYESLQKRIERRIEQGLSSGSDLLLVSSRLLQVSANLNSAITKHQEALLQLEELVGESLNTDLLIENISTNYVIDGVKKVLLNQALEIDPKLKELSGKVKESRSTYKQAKSSLSPQLNLRVERQWGNHNIVNADTENRIFLELSSSFGAGLSAFSKIERARLEERSILLDLETQNKKTITEFENDWLSYQSLSKQNKLLESALLASQKIQQSWYRQFLAGRKQWQDVMNSIREVAQLKSQIADMTAGSLSVSWRLAIRIKGADAI</sequence>
<evidence type="ECO:0000256" key="4">
    <source>
        <dbReference type="ARBA" id="ARBA00022452"/>
    </source>
</evidence>
<proteinExistence type="inferred from homology"/>
<dbReference type="GO" id="GO:0015288">
    <property type="term" value="F:porin activity"/>
    <property type="evidence" value="ECO:0007669"/>
    <property type="project" value="TreeGrafter"/>
</dbReference>
<evidence type="ECO:0000313" key="11">
    <source>
        <dbReference type="Proteomes" id="UP000198988"/>
    </source>
</evidence>
<dbReference type="PANTHER" id="PTHR30026:SF22">
    <property type="entry name" value="OUTER MEMBRANE EFFLUX PROTEIN"/>
    <property type="match status" value="1"/>
</dbReference>
<dbReference type="Pfam" id="PF02321">
    <property type="entry name" value="OEP"/>
    <property type="match status" value="1"/>
</dbReference>
<feature type="chain" id="PRO_5011570580" evidence="9">
    <location>
        <begin position="21"/>
        <end position="419"/>
    </location>
</feature>
<evidence type="ECO:0000256" key="2">
    <source>
        <dbReference type="ARBA" id="ARBA00007613"/>
    </source>
</evidence>
<feature type="coiled-coil region" evidence="8">
    <location>
        <begin position="149"/>
        <end position="208"/>
    </location>
</feature>
<dbReference type="GO" id="GO:0015562">
    <property type="term" value="F:efflux transmembrane transporter activity"/>
    <property type="evidence" value="ECO:0007669"/>
    <property type="project" value="InterPro"/>
</dbReference>
<keyword evidence="5" id="KW-0812">Transmembrane</keyword>
<reference evidence="11" key="1">
    <citation type="submission" date="2016-06" db="EMBL/GenBank/DDBJ databases">
        <authorList>
            <person name="Petersen J."/>
            <person name="Sayavedra L."/>
        </authorList>
    </citation>
    <scope>NUCLEOTIDE SEQUENCE [LARGE SCALE GENOMIC DNA]</scope>
    <source>
        <strain evidence="11">BazSymA</strain>
    </source>
</reference>
<dbReference type="RefSeq" id="WP_090715031.1">
    <property type="nucleotide sequence ID" value="NZ_CAESAP020000369.1"/>
</dbReference>
<keyword evidence="9" id="KW-0732">Signal</keyword>
<dbReference type="Proteomes" id="UP000198988">
    <property type="component" value="Unassembled WGS sequence"/>
</dbReference>
<keyword evidence="7" id="KW-0998">Cell outer membrane</keyword>
<keyword evidence="3" id="KW-0813">Transport</keyword>
<feature type="signal peptide" evidence="9">
    <location>
        <begin position="1"/>
        <end position="20"/>
    </location>
</feature>
<dbReference type="PANTHER" id="PTHR30026">
    <property type="entry name" value="OUTER MEMBRANE PROTEIN TOLC"/>
    <property type="match status" value="1"/>
</dbReference>
<evidence type="ECO:0000256" key="8">
    <source>
        <dbReference type="SAM" id="Coils"/>
    </source>
</evidence>
<keyword evidence="8" id="KW-0175">Coiled coil</keyword>
<evidence type="ECO:0000256" key="1">
    <source>
        <dbReference type="ARBA" id="ARBA00004442"/>
    </source>
</evidence>
<protein>
    <submittedName>
        <fullName evidence="10">Outer membrane efflux protein</fullName>
    </submittedName>
</protein>
<evidence type="ECO:0000256" key="3">
    <source>
        <dbReference type="ARBA" id="ARBA00022448"/>
    </source>
</evidence>
<gene>
    <name evidence="10" type="ORF">BAZSYMA_ACONTIG02141_0</name>
</gene>
<keyword evidence="6" id="KW-0472">Membrane</keyword>
<keyword evidence="4" id="KW-1134">Transmembrane beta strand</keyword>
<evidence type="ECO:0000256" key="5">
    <source>
        <dbReference type="ARBA" id="ARBA00022692"/>
    </source>
</evidence>
<evidence type="ECO:0000256" key="9">
    <source>
        <dbReference type="SAM" id="SignalP"/>
    </source>
</evidence>
<accession>A0A1H6K3S4</accession>
<dbReference type="Gene3D" id="1.20.1600.10">
    <property type="entry name" value="Outer membrane efflux proteins (OEP)"/>
    <property type="match status" value="1"/>
</dbReference>
<name>A0A1H6K3S4_9GAMM</name>
<dbReference type="GO" id="GO:1990281">
    <property type="term" value="C:efflux pump complex"/>
    <property type="evidence" value="ECO:0007669"/>
    <property type="project" value="TreeGrafter"/>
</dbReference>
<dbReference type="InterPro" id="IPR051906">
    <property type="entry name" value="TolC-like"/>
</dbReference>
<dbReference type="GO" id="GO:0009279">
    <property type="term" value="C:cell outer membrane"/>
    <property type="evidence" value="ECO:0007669"/>
    <property type="project" value="UniProtKB-SubCell"/>
</dbReference>
<evidence type="ECO:0000313" key="10">
    <source>
        <dbReference type="EMBL" id="SEH67902.1"/>
    </source>
</evidence>
<dbReference type="SUPFAM" id="SSF56954">
    <property type="entry name" value="Outer membrane efflux proteins (OEP)"/>
    <property type="match status" value="1"/>
</dbReference>
<evidence type="ECO:0000256" key="6">
    <source>
        <dbReference type="ARBA" id="ARBA00023136"/>
    </source>
</evidence>
<organism evidence="10 11">
    <name type="scientific">Bathymodiolus azoricus thioautotrophic gill symbiont</name>
    <dbReference type="NCBI Taxonomy" id="235205"/>
    <lineage>
        <taxon>Bacteria</taxon>
        <taxon>Pseudomonadati</taxon>
        <taxon>Pseudomonadota</taxon>
        <taxon>Gammaproteobacteria</taxon>
        <taxon>sulfur-oxidizing symbionts</taxon>
    </lineage>
</organism>